<dbReference type="Gene3D" id="3.40.50.300">
    <property type="entry name" value="P-loop containing nucleotide triphosphate hydrolases"/>
    <property type="match status" value="1"/>
</dbReference>
<dbReference type="PROSITE" id="PS01046">
    <property type="entry name" value="LON_SER"/>
    <property type="match status" value="1"/>
</dbReference>
<evidence type="ECO:0000313" key="12">
    <source>
        <dbReference type="Proteomes" id="UP001054889"/>
    </source>
</evidence>
<dbReference type="FunFam" id="1.10.8.60:FF:000080">
    <property type="entry name" value="Lon protease homolog, mitochondrial"/>
    <property type="match status" value="1"/>
</dbReference>
<dbReference type="SUPFAM" id="SSF88697">
    <property type="entry name" value="PUA domain-like"/>
    <property type="match status" value="1"/>
</dbReference>
<keyword evidence="12" id="KW-1185">Reference proteome</keyword>
<evidence type="ECO:0000256" key="5">
    <source>
        <dbReference type="ARBA" id="ARBA00022840"/>
    </source>
</evidence>
<dbReference type="PROSITE" id="PS51787">
    <property type="entry name" value="LON_N"/>
    <property type="match status" value="1"/>
</dbReference>
<keyword evidence="1 8" id="KW-0645">Protease</keyword>
<gene>
    <name evidence="11" type="primary">ga28724</name>
    <name evidence="11" type="ORF">PR202_ga28724</name>
</gene>
<evidence type="ECO:0000256" key="2">
    <source>
        <dbReference type="ARBA" id="ARBA00022741"/>
    </source>
</evidence>
<comment type="caution">
    <text evidence="11">The sequence shown here is derived from an EMBL/GenBank/DDBJ whole genome shotgun (WGS) entry which is preliminary data.</text>
</comment>
<dbReference type="SUPFAM" id="SSF54211">
    <property type="entry name" value="Ribosomal protein S5 domain 2-like"/>
    <property type="match status" value="1"/>
</dbReference>
<dbReference type="Gene3D" id="1.20.58.1480">
    <property type="match status" value="1"/>
</dbReference>
<feature type="active site" evidence="7 8">
    <location>
        <position position="681"/>
    </location>
</feature>
<evidence type="ECO:0000256" key="6">
    <source>
        <dbReference type="ARBA" id="ARBA00058071"/>
    </source>
</evidence>
<dbReference type="GO" id="GO:0004176">
    <property type="term" value="F:ATP-dependent peptidase activity"/>
    <property type="evidence" value="ECO:0007669"/>
    <property type="project" value="UniProtKB-UniRule"/>
</dbReference>
<evidence type="ECO:0000256" key="3">
    <source>
        <dbReference type="ARBA" id="ARBA00022801"/>
    </source>
</evidence>
<feature type="domain" description="Lon proteolytic" evidence="9">
    <location>
        <begin position="599"/>
        <end position="733"/>
    </location>
</feature>
<evidence type="ECO:0000256" key="8">
    <source>
        <dbReference type="PROSITE-ProRule" id="PRU01122"/>
    </source>
</evidence>
<dbReference type="GO" id="GO:0005759">
    <property type="term" value="C:mitochondrial matrix"/>
    <property type="evidence" value="ECO:0007669"/>
    <property type="project" value="TreeGrafter"/>
</dbReference>
<dbReference type="AlphaFoldDB" id="A0AAV5DK81"/>
<comment type="function">
    <text evidence="6">ATP-dependent serine protease that mediates the selective degradation of misfolded, unassembled or oxidatively damaged polypeptides as well as certain short-lived regulatory proteins in the mitochondrial matrix. May also have a chaperone function in the assembly of inner membrane protein complexes. Participates in the regulation of mitochondrial gene expression and in the maintenance of the integrity of the mitochondrial genome. Binds to mitochondrial DNA in a site-specific manner.</text>
</comment>
<dbReference type="SUPFAM" id="SSF52540">
    <property type="entry name" value="P-loop containing nucleoside triphosphate hydrolases"/>
    <property type="match status" value="2"/>
</dbReference>
<organism evidence="11 12">
    <name type="scientific">Eleusine coracana subsp. coracana</name>
    <dbReference type="NCBI Taxonomy" id="191504"/>
    <lineage>
        <taxon>Eukaryota</taxon>
        <taxon>Viridiplantae</taxon>
        <taxon>Streptophyta</taxon>
        <taxon>Embryophyta</taxon>
        <taxon>Tracheophyta</taxon>
        <taxon>Spermatophyta</taxon>
        <taxon>Magnoliopsida</taxon>
        <taxon>Liliopsida</taxon>
        <taxon>Poales</taxon>
        <taxon>Poaceae</taxon>
        <taxon>PACMAD clade</taxon>
        <taxon>Chloridoideae</taxon>
        <taxon>Cynodonteae</taxon>
        <taxon>Eleusininae</taxon>
        <taxon>Eleusine</taxon>
    </lineage>
</organism>
<accession>A0AAV5DK81</accession>
<evidence type="ECO:0000256" key="7">
    <source>
        <dbReference type="PIRSR" id="PIRSR001174-1"/>
    </source>
</evidence>
<dbReference type="Pfam" id="PF22667">
    <property type="entry name" value="Lon_lid"/>
    <property type="match status" value="1"/>
</dbReference>
<feature type="active site" evidence="7 8">
    <location>
        <position position="640"/>
    </location>
</feature>
<dbReference type="PIRSF" id="PIRSF001174">
    <property type="entry name" value="Lon_proteas"/>
    <property type="match status" value="1"/>
</dbReference>
<dbReference type="InterPro" id="IPR014721">
    <property type="entry name" value="Ribsml_uS5_D2-typ_fold_subgr"/>
</dbReference>
<dbReference type="GO" id="GO:0006515">
    <property type="term" value="P:protein quality control for misfolded or incompletely synthesized proteins"/>
    <property type="evidence" value="ECO:0007669"/>
    <property type="project" value="TreeGrafter"/>
</dbReference>
<evidence type="ECO:0000259" key="9">
    <source>
        <dbReference type="PROSITE" id="PS51786"/>
    </source>
</evidence>
<evidence type="ECO:0000256" key="1">
    <source>
        <dbReference type="ARBA" id="ARBA00022670"/>
    </source>
</evidence>
<dbReference type="InterPro" id="IPR027065">
    <property type="entry name" value="Lon_Prtase"/>
</dbReference>
<protein>
    <recommendedName>
        <fullName evidence="13">Lon N-terminal domain-containing protein</fullName>
    </recommendedName>
</protein>
<dbReference type="InterPro" id="IPR003111">
    <property type="entry name" value="Lon_prtase_N"/>
</dbReference>
<evidence type="ECO:0000313" key="11">
    <source>
        <dbReference type="EMBL" id="GJN10616.1"/>
    </source>
</evidence>
<dbReference type="GO" id="GO:0003697">
    <property type="term" value="F:single-stranded DNA binding"/>
    <property type="evidence" value="ECO:0007669"/>
    <property type="project" value="TreeGrafter"/>
</dbReference>
<dbReference type="PANTHER" id="PTHR43718:SF2">
    <property type="entry name" value="LON PROTEASE HOMOLOG, MITOCHONDRIAL"/>
    <property type="match status" value="1"/>
</dbReference>
<dbReference type="Gene3D" id="3.30.230.10">
    <property type="match status" value="2"/>
</dbReference>
<dbReference type="PRINTS" id="PR00830">
    <property type="entry name" value="ENDOLAPTASE"/>
</dbReference>
<dbReference type="InterPro" id="IPR020568">
    <property type="entry name" value="Ribosomal_Su5_D2-typ_SF"/>
</dbReference>
<comment type="similarity">
    <text evidence="8">Belongs to the peptidase S16 family.</text>
</comment>
<dbReference type="InterPro" id="IPR054594">
    <property type="entry name" value="Lon_lid"/>
</dbReference>
<dbReference type="Gene3D" id="1.10.8.60">
    <property type="match status" value="1"/>
</dbReference>
<dbReference type="InterPro" id="IPR008268">
    <property type="entry name" value="Peptidase_S16_AS"/>
</dbReference>
<dbReference type="InterPro" id="IPR027417">
    <property type="entry name" value="P-loop_NTPase"/>
</dbReference>
<evidence type="ECO:0008006" key="13">
    <source>
        <dbReference type="Google" id="ProtNLM"/>
    </source>
</evidence>
<dbReference type="Pfam" id="PF05362">
    <property type="entry name" value="Lon_C"/>
    <property type="match status" value="2"/>
</dbReference>
<name>A0AAV5DK81_ELECO</name>
<sequence length="740" mass="82546">MLRAAAVFPARFTAAPPVAAAEKLRSPLLRVLGALRGGGGGRRSMLVGRRARFCSSSTSDSEAAAAEAKTEDAAVAEGGADGKASSAIVPTNPRPEDFLTFRIGEKSIDDLKGKELLKRLHEVGTLAQITSIQGDQVVLLGHRRLRITEMVEEDPLTVKVDHLKENPYNKEDDVIKATSFEVISTLREVLRTSSLWKDHVQTYTQHMGDFNYPRLADFGAAISGANKYLCQEVLEELDVYKRLKLTLELVKKEMEISKLQQSIAKAIEEKISGDQRRYLLNEQLKAIKKELGLETDDKTALSSKFRERIESKKDKCPPHVLQVIEEELTKLQLLEASSSEFNVTRNYLDWLTVLPWGNYSDENFDVHHAQQILDEDHYGLSDVKERILEFIAVGKLRGTSQGKMVQCLKSVGTANPLVLIDEIDKLGRGGILVIQPVHCWNFSTLSRMLIFLDHYLDVPIDLSKVSPLLPQQMLLKNIPNPLLDRMENIAIAGYITDEKKHIARDYLEKNTREACGIKPEQVEVTDAALLSLIENYCREAGVRNLQKQIEKIYRKVNKDTDGEKEEAADKAIEKVVVDSSNLGDFVGKPVFQAERIYEQTPIGVVMGLAWTAMGGSTLYIETTKVEEGEGKGATPKDGPSAGCTMITSMLSLAMGKPVKKEPRNDCNPDALCLPCEQVKEKTIAARRSANQDNHIFHQANKRDFDELAPHVKEGLDVHFVDTYSEIYELAFQSDVETETS</sequence>
<feature type="domain" description="Lon N-terminal" evidence="10">
    <location>
        <begin position="29"/>
        <end position="254"/>
    </location>
</feature>
<dbReference type="Proteomes" id="UP001054889">
    <property type="component" value="Unassembled WGS sequence"/>
</dbReference>
<keyword evidence="5" id="KW-0067">ATP-binding</keyword>
<dbReference type="PANTHER" id="PTHR43718">
    <property type="entry name" value="LON PROTEASE"/>
    <property type="match status" value="1"/>
</dbReference>
<keyword evidence="2" id="KW-0547">Nucleotide-binding</keyword>
<dbReference type="SMART" id="SM00464">
    <property type="entry name" value="LON"/>
    <property type="match status" value="1"/>
</dbReference>
<dbReference type="GO" id="GO:0004252">
    <property type="term" value="F:serine-type endopeptidase activity"/>
    <property type="evidence" value="ECO:0007669"/>
    <property type="project" value="UniProtKB-UniRule"/>
</dbReference>
<dbReference type="FunFam" id="1.20.5.5270:FF:000001">
    <property type="entry name" value="Lon protease homolog, mitochondrial"/>
    <property type="match status" value="1"/>
</dbReference>
<keyword evidence="3 8" id="KW-0378">Hydrolase</keyword>
<reference evidence="11" key="2">
    <citation type="submission" date="2021-12" db="EMBL/GenBank/DDBJ databases">
        <title>Resequencing data analysis of finger millet.</title>
        <authorList>
            <person name="Hatakeyama M."/>
            <person name="Aluri S."/>
            <person name="Balachadran M.T."/>
            <person name="Sivarajan S.R."/>
            <person name="Poveda L."/>
            <person name="Shimizu-Inatsugi R."/>
            <person name="Schlapbach R."/>
            <person name="Sreeman S.M."/>
            <person name="Shimizu K.K."/>
        </authorList>
    </citation>
    <scope>NUCLEOTIDE SEQUENCE</scope>
</reference>
<dbReference type="GO" id="GO:0007005">
    <property type="term" value="P:mitochondrion organization"/>
    <property type="evidence" value="ECO:0007669"/>
    <property type="project" value="TreeGrafter"/>
</dbReference>
<evidence type="ECO:0000259" key="10">
    <source>
        <dbReference type="PROSITE" id="PS51787"/>
    </source>
</evidence>
<dbReference type="Gene3D" id="1.20.5.5270">
    <property type="match status" value="1"/>
</dbReference>
<reference evidence="11" key="1">
    <citation type="journal article" date="2018" name="DNA Res.">
        <title>Multiple hybrid de novo genome assembly of finger millet, an orphan allotetraploid crop.</title>
        <authorList>
            <person name="Hatakeyama M."/>
            <person name="Aluri S."/>
            <person name="Balachadran M.T."/>
            <person name="Sivarajan S.R."/>
            <person name="Patrignani A."/>
            <person name="Gruter S."/>
            <person name="Poveda L."/>
            <person name="Shimizu-Inatsugi R."/>
            <person name="Baeten J."/>
            <person name="Francoijs K.J."/>
            <person name="Nataraja K.N."/>
            <person name="Reddy Y.A.N."/>
            <person name="Phadnis S."/>
            <person name="Ravikumar R.L."/>
            <person name="Schlapbach R."/>
            <person name="Sreeman S.M."/>
            <person name="Shimizu K.K."/>
        </authorList>
    </citation>
    <scope>NUCLEOTIDE SEQUENCE</scope>
</reference>
<dbReference type="InterPro" id="IPR008269">
    <property type="entry name" value="Lon_proteolytic"/>
</dbReference>
<dbReference type="EMBL" id="BQKI01000018">
    <property type="protein sequence ID" value="GJN10616.1"/>
    <property type="molecule type" value="Genomic_DNA"/>
</dbReference>
<dbReference type="GO" id="GO:0051131">
    <property type="term" value="P:chaperone-mediated protein complex assembly"/>
    <property type="evidence" value="ECO:0007669"/>
    <property type="project" value="TreeGrafter"/>
</dbReference>
<proteinExistence type="inferred from homology"/>
<evidence type="ECO:0000256" key="4">
    <source>
        <dbReference type="ARBA" id="ARBA00022825"/>
    </source>
</evidence>
<dbReference type="InterPro" id="IPR004815">
    <property type="entry name" value="Lon_bac/euk-typ"/>
</dbReference>
<dbReference type="Pfam" id="PF02190">
    <property type="entry name" value="LON_substr_bdg"/>
    <property type="match status" value="1"/>
</dbReference>
<dbReference type="GO" id="GO:0005524">
    <property type="term" value="F:ATP binding"/>
    <property type="evidence" value="ECO:0007669"/>
    <property type="project" value="UniProtKB-KW"/>
</dbReference>
<dbReference type="InterPro" id="IPR015947">
    <property type="entry name" value="PUA-like_sf"/>
</dbReference>
<dbReference type="FunFam" id="1.20.58.1480:FF:000006">
    <property type="entry name" value="Lon protease homolog, mitochondrial"/>
    <property type="match status" value="1"/>
</dbReference>
<keyword evidence="4 8" id="KW-0720">Serine protease</keyword>
<dbReference type="PROSITE" id="PS51786">
    <property type="entry name" value="LON_PROTEOLYTIC"/>
    <property type="match status" value="1"/>
</dbReference>